<evidence type="ECO:0000256" key="1">
    <source>
        <dbReference type="SAM" id="Phobius"/>
    </source>
</evidence>
<evidence type="ECO:0000313" key="2">
    <source>
        <dbReference type="EMBL" id="SBT55556.1"/>
    </source>
</evidence>
<keyword evidence="1" id="KW-0812">Transmembrane</keyword>
<keyword evidence="1" id="KW-1133">Transmembrane helix</keyword>
<name>A0A1A9AHB8_PLAOA</name>
<keyword evidence="1" id="KW-0472">Membrane</keyword>
<protein>
    <submittedName>
        <fullName evidence="2">PIR Superfamily Protein</fullName>
    </submittedName>
</protein>
<sequence length="296" mass="34360">MNSLRISTAYNVVTSYKEYKSKLTSSNSSTDVMSIGTCQSFKYENINLSSGNFPDICSTAIKFLSHLKENPNNYRDDGCKYLFYSLYVDVLNRNTSIEHTLILLKKLNNIFNDDYDGMNELDSYINKMDENTSSNLVKLIDIYDMFDKFESESGSTTSIKKCTSDCVQMFISYLGECRKGYDYDFCYELKNFREKYNFFIEKVRTCEGEEHLLPPVEIFDTESMIIIPSVMIVVTAFIFPILYKFTAFGPWIRRSLGINKNIWENIEEETSHSIHTSEMVNTNTKKHIYNIAYNSS</sequence>
<gene>
    <name evidence="2" type="ORF">POVWA2_068490</name>
</gene>
<evidence type="ECO:0000313" key="3">
    <source>
        <dbReference type="Proteomes" id="UP000078550"/>
    </source>
</evidence>
<dbReference type="EMBL" id="FLRE01000948">
    <property type="protein sequence ID" value="SBT55556.1"/>
    <property type="molecule type" value="Genomic_DNA"/>
</dbReference>
<dbReference type="AlphaFoldDB" id="A0A1A9AHB8"/>
<dbReference type="InterPro" id="IPR008780">
    <property type="entry name" value="Plasmodium_Vir"/>
</dbReference>
<proteinExistence type="predicted"/>
<dbReference type="Proteomes" id="UP000078550">
    <property type="component" value="Unassembled WGS sequence"/>
</dbReference>
<accession>A0A1A9AHB8</accession>
<dbReference type="Pfam" id="PF05795">
    <property type="entry name" value="Plasmodium_Vir"/>
    <property type="match status" value="1"/>
</dbReference>
<feature type="transmembrane region" description="Helical" evidence="1">
    <location>
        <begin position="225"/>
        <end position="245"/>
    </location>
</feature>
<reference evidence="3" key="1">
    <citation type="submission" date="2016-05" db="EMBL/GenBank/DDBJ databases">
        <authorList>
            <person name="Naeem Raeece"/>
        </authorList>
    </citation>
    <scope>NUCLEOTIDE SEQUENCE [LARGE SCALE GENOMIC DNA]</scope>
</reference>
<organism evidence="2 3">
    <name type="scientific">Plasmodium ovale wallikeri</name>
    <dbReference type="NCBI Taxonomy" id="864142"/>
    <lineage>
        <taxon>Eukaryota</taxon>
        <taxon>Sar</taxon>
        <taxon>Alveolata</taxon>
        <taxon>Apicomplexa</taxon>
        <taxon>Aconoidasida</taxon>
        <taxon>Haemosporida</taxon>
        <taxon>Plasmodiidae</taxon>
        <taxon>Plasmodium</taxon>
        <taxon>Plasmodium (Plasmodium)</taxon>
    </lineage>
</organism>